<reference evidence="1" key="1">
    <citation type="submission" date="2014-09" db="EMBL/GenBank/DDBJ databases">
        <authorList>
            <person name="Magalhaes I.L.F."/>
            <person name="Oliveira U."/>
            <person name="Santos F.R."/>
            <person name="Vidigal T.H.D.A."/>
            <person name="Brescovit A.D."/>
            <person name="Santos A.J."/>
        </authorList>
    </citation>
    <scope>NUCLEOTIDE SEQUENCE</scope>
    <source>
        <tissue evidence="1">Shoot tissue taken approximately 20 cm above the soil surface</tissue>
    </source>
</reference>
<proteinExistence type="predicted"/>
<dbReference type="EMBL" id="GBRH01232089">
    <property type="protein sequence ID" value="JAD65806.1"/>
    <property type="molecule type" value="Transcribed_RNA"/>
</dbReference>
<protein>
    <submittedName>
        <fullName evidence="1">Uncharacterized protein</fullName>
    </submittedName>
</protein>
<organism evidence="1">
    <name type="scientific">Arundo donax</name>
    <name type="common">Giant reed</name>
    <name type="synonym">Donax arundinaceus</name>
    <dbReference type="NCBI Taxonomy" id="35708"/>
    <lineage>
        <taxon>Eukaryota</taxon>
        <taxon>Viridiplantae</taxon>
        <taxon>Streptophyta</taxon>
        <taxon>Embryophyta</taxon>
        <taxon>Tracheophyta</taxon>
        <taxon>Spermatophyta</taxon>
        <taxon>Magnoliopsida</taxon>
        <taxon>Liliopsida</taxon>
        <taxon>Poales</taxon>
        <taxon>Poaceae</taxon>
        <taxon>PACMAD clade</taxon>
        <taxon>Arundinoideae</taxon>
        <taxon>Arundineae</taxon>
        <taxon>Arundo</taxon>
    </lineage>
</organism>
<dbReference type="AlphaFoldDB" id="A0A0A9BQZ0"/>
<name>A0A0A9BQZ0_ARUDO</name>
<reference evidence="1" key="2">
    <citation type="journal article" date="2015" name="Data Brief">
        <title>Shoot transcriptome of the giant reed, Arundo donax.</title>
        <authorList>
            <person name="Barrero R.A."/>
            <person name="Guerrero F.D."/>
            <person name="Moolhuijzen P."/>
            <person name="Goolsby J.A."/>
            <person name="Tidwell J."/>
            <person name="Bellgard S.E."/>
            <person name="Bellgard M.I."/>
        </authorList>
    </citation>
    <scope>NUCLEOTIDE SEQUENCE</scope>
    <source>
        <tissue evidence="1">Shoot tissue taken approximately 20 cm above the soil surface</tissue>
    </source>
</reference>
<accession>A0A0A9BQZ0</accession>
<sequence>MVPLPRKFVSAKHATLSSREKLSAEKDSCNLAKC</sequence>
<evidence type="ECO:0000313" key="1">
    <source>
        <dbReference type="EMBL" id="JAD65806.1"/>
    </source>
</evidence>